<evidence type="ECO:0000256" key="1">
    <source>
        <dbReference type="ARBA" id="ARBA00022669"/>
    </source>
</evidence>
<dbReference type="PANTHER" id="PTHR23301:SF106">
    <property type="entry name" value="CHITIN-BINDING TYPE-2 DOMAIN-CONTAINING PROTEIN-RELATED"/>
    <property type="match status" value="1"/>
</dbReference>
<evidence type="ECO:0000256" key="5">
    <source>
        <dbReference type="ARBA" id="ARBA00023180"/>
    </source>
</evidence>
<dbReference type="PANTHER" id="PTHR23301">
    <property type="entry name" value="CHITIN BINDING PERITROPHIN-A"/>
    <property type="match status" value="1"/>
</dbReference>
<evidence type="ECO:0000313" key="8">
    <source>
        <dbReference type="EMBL" id="KAL3867242.1"/>
    </source>
</evidence>
<reference evidence="8 9" key="1">
    <citation type="submission" date="2024-11" db="EMBL/GenBank/DDBJ databases">
        <title>Chromosome-level genome assembly of the freshwater bivalve Anodonta woodiana.</title>
        <authorList>
            <person name="Chen X."/>
        </authorList>
    </citation>
    <scope>NUCLEOTIDE SEQUENCE [LARGE SCALE GENOMIC DNA]</scope>
    <source>
        <strain evidence="8">MN2024</strain>
        <tissue evidence="8">Gills</tissue>
    </source>
</reference>
<dbReference type="InterPro" id="IPR036508">
    <property type="entry name" value="Chitin-bd_dom_sf"/>
</dbReference>
<dbReference type="AlphaFoldDB" id="A0ABD3W057"/>
<accession>A0ABD3W057</accession>
<keyword evidence="4" id="KW-1015">Disulfide bond</keyword>
<dbReference type="SMART" id="SM00494">
    <property type="entry name" value="ChtBD2"/>
    <property type="match status" value="6"/>
</dbReference>
<proteinExistence type="predicted"/>
<dbReference type="GO" id="GO:0008061">
    <property type="term" value="F:chitin binding"/>
    <property type="evidence" value="ECO:0007669"/>
    <property type="project" value="UniProtKB-KW"/>
</dbReference>
<comment type="caution">
    <text evidence="8">The sequence shown here is derived from an EMBL/GenBank/DDBJ whole genome shotgun (WGS) entry which is preliminary data.</text>
</comment>
<evidence type="ECO:0000256" key="6">
    <source>
        <dbReference type="SAM" id="SignalP"/>
    </source>
</evidence>
<evidence type="ECO:0000256" key="3">
    <source>
        <dbReference type="ARBA" id="ARBA00022737"/>
    </source>
</evidence>
<dbReference type="Gene3D" id="2.170.140.10">
    <property type="entry name" value="Chitin binding domain"/>
    <property type="match status" value="5"/>
</dbReference>
<protein>
    <recommendedName>
        <fullName evidence="7">Chitin-binding type-2 domain-containing protein</fullName>
    </recommendedName>
</protein>
<keyword evidence="9" id="KW-1185">Reference proteome</keyword>
<name>A0ABD3W057_SINWO</name>
<gene>
    <name evidence="8" type="ORF">ACJMK2_044458</name>
</gene>
<evidence type="ECO:0000256" key="4">
    <source>
        <dbReference type="ARBA" id="ARBA00023157"/>
    </source>
</evidence>
<sequence length="461" mass="53818">MNFKWITIFVVILYADQNFVTEGRCTNGEVSPDLLDKTCKRYFLCSSGFLVGQQCPNNYVFSKTTRTCVPISSPYNDCNNFTTRRPKITTTYKVRPRCKEGETRPNPQDCKSFYICSFNTWIPKVCPPRYVYSQTAGKCVFSPSPYECSKPITISTTTPVYPTTKYRTTTYTYRTCKEGERRAHNRDCKLYFICIGNVWSLRTCPKHGVFSTTVGKCVPSYSPYDYCSRTTYKMTTTTPVYFSLVTTTTSWTTIPKYPPKCKEGETRPHRYDCRSYYICRNNVWIHKECPHRHVYSKIVGKCVMLYSPYDYCSRPDNRMTTTPLYTTTIRKPRPKCKEGETRPHPQDCKSYYVCYYYAWVPKVCPHRNVYSKIVGKCVMSHSPFDDCSQTPNERITSTTEFPDYIIPDPSSTESCISGETYPVQNNCYRYFYCNNGTLQQRTCVFDFVYSRRMRRCVPQHS</sequence>
<dbReference type="EMBL" id="JBJQND010000009">
    <property type="protein sequence ID" value="KAL3867242.1"/>
    <property type="molecule type" value="Genomic_DNA"/>
</dbReference>
<keyword evidence="1" id="KW-0147">Chitin-binding</keyword>
<dbReference type="Proteomes" id="UP001634394">
    <property type="component" value="Unassembled WGS sequence"/>
</dbReference>
<feature type="signal peptide" evidence="6">
    <location>
        <begin position="1"/>
        <end position="23"/>
    </location>
</feature>
<feature type="domain" description="Chitin-binding type-2" evidence="7">
    <location>
        <begin position="258"/>
        <end position="314"/>
    </location>
</feature>
<feature type="domain" description="Chitin-binding type-2" evidence="7">
    <location>
        <begin position="173"/>
        <end position="229"/>
    </location>
</feature>
<evidence type="ECO:0000259" key="7">
    <source>
        <dbReference type="PROSITE" id="PS50940"/>
    </source>
</evidence>
<keyword evidence="3" id="KW-0677">Repeat</keyword>
<feature type="domain" description="Chitin-binding type-2" evidence="7">
    <location>
        <begin position="412"/>
        <end position="461"/>
    </location>
</feature>
<organism evidence="8 9">
    <name type="scientific">Sinanodonta woodiana</name>
    <name type="common">Chinese pond mussel</name>
    <name type="synonym">Anodonta woodiana</name>
    <dbReference type="NCBI Taxonomy" id="1069815"/>
    <lineage>
        <taxon>Eukaryota</taxon>
        <taxon>Metazoa</taxon>
        <taxon>Spiralia</taxon>
        <taxon>Lophotrochozoa</taxon>
        <taxon>Mollusca</taxon>
        <taxon>Bivalvia</taxon>
        <taxon>Autobranchia</taxon>
        <taxon>Heteroconchia</taxon>
        <taxon>Palaeoheterodonta</taxon>
        <taxon>Unionida</taxon>
        <taxon>Unionoidea</taxon>
        <taxon>Unionidae</taxon>
        <taxon>Unioninae</taxon>
        <taxon>Sinanodonta</taxon>
    </lineage>
</organism>
<dbReference type="Pfam" id="PF01607">
    <property type="entry name" value="CBM_14"/>
    <property type="match status" value="6"/>
</dbReference>
<dbReference type="PROSITE" id="PS50940">
    <property type="entry name" value="CHIT_BIND_II"/>
    <property type="match status" value="6"/>
</dbReference>
<evidence type="ECO:0000313" key="9">
    <source>
        <dbReference type="Proteomes" id="UP001634394"/>
    </source>
</evidence>
<dbReference type="SUPFAM" id="SSF57625">
    <property type="entry name" value="Invertebrate chitin-binding proteins"/>
    <property type="match status" value="6"/>
</dbReference>
<evidence type="ECO:0000256" key="2">
    <source>
        <dbReference type="ARBA" id="ARBA00022729"/>
    </source>
</evidence>
<dbReference type="InterPro" id="IPR002557">
    <property type="entry name" value="Chitin-bd_dom"/>
</dbReference>
<keyword evidence="5" id="KW-0325">Glycoprotein</keyword>
<keyword evidence="2 6" id="KW-0732">Signal</keyword>
<feature type="domain" description="Chitin-binding type-2" evidence="7">
    <location>
        <begin position="95"/>
        <end position="150"/>
    </location>
</feature>
<dbReference type="InterPro" id="IPR051940">
    <property type="entry name" value="Chitin_bind-dev_reg"/>
</dbReference>
<feature type="domain" description="Chitin-binding type-2" evidence="7">
    <location>
        <begin position="333"/>
        <end position="389"/>
    </location>
</feature>
<feature type="domain" description="Chitin-binding type-2" evidence="7">
    <location>
        <begin position="22"/>
        <end position="80"/>
    </location>
</feature>
<feature type="chain" id="PRO_5044849350" description="Chitin-binding type-2 domain-containing protein" evidence="6">
    <location>
        <begin position="24"/>
        <end position="461"/>
    </location>
</feature>